<dbReference type="GO" id="GO:0005178">
    <property type="term" value="F:integrin binding"/>
    <property type="evidence" value="ECO:0007669"/>
    <property type="project" value="TreeGrafter"/>
</dbReference>
<evidence type="ECO:0000256" key="4">
    <source>
        <dbReference type="ARBA" id="ARBA00023180"/>
    </source>
</evidence>
<dbReference type="InterPro" id="IPR032695">
    <property type="entry name" value="Integrin_dom_sf"/>
</dbReference>
<feature type="domain" description="Integrin alpha second immunoglobulin-like" evidence="5">
    <location>
        <begin position="2"/>
        <end position="36"/>
    </location>
</feature>
<dbReference type="Pfam" id="PF20806">
    <property type="entry name" value="Integrin_A_Ig_3"/>
    <property type="match status" value="1"/>
</dbReference>
<dbReference type="GO" id="GO:0033627">
    <property type="term" value="P:cell adhesion mediated by integrin"/>
    <property type="evidence" value="ECO:0007669"/>
    <property type="project" value="TreeGrafter"/>
</dbReference>
<dbReference type="AlphaFoldDB" id="A0A5N4E7L8"/>
<evidence type="ECO:0000259" key="6">
    <source>
        <dbReference type="Pfam" id="PF20806"/>
    </source>
</evidence>
<dbReference type="GO" id="GO:0007229">
    <property type="term" value="P:integrin-mediated signaling pathway"/>
    <property type="evidence" value="ECO:0007669"/>
    <property type="project" value="UniProtKB-KW"/>
</dbReference>
<sequence>MKTLMLNVSLFNAGDDAYETTLHIRLPTGLYFIKILDLIDFSFLLDASSLSRAEEDLNITVHAACENEGEVGNLRRNKATLTIPLKYEVLLTVHGFVNPPSFVYGPKEEDEPEMCVAEKMNFTFHVINTGQSMAPNVSVEIMIPNSFIPRTDKLFNILDVQDETRALKFEIRATAFSEPNPRVIKLNKDENVAHVRLPF</sequence>
<name>A0A5N4E7L8_CAMDR</name>
<dbReference type="InterPro" id="IPR048285">
    <property type="entry name" value="Integrin_alpha_Ig-like_2"/>
</dbReference>
<keyword evidence="8" id="KW-1185">Reference proteome</keyword>
<organism evidence="7 8">
    <name type="scientific">Camelus dromedarius</name>
    <name type="common">Dromedary</name>
    <name type="synonym">Arabian camel</name>
    <dbReference type="NCBI Taxonomy" id="9838"/>
    <lineage>
        <taxon>Eukaryota</taxon>
        <taxon>Metazoa</taxon>
        <taxon>Chordata</taxon>
        <taxon>Craniata</taxon>
        <taxon>Vertebrata</taxon>
        <taxon>Euteleostomi</taxon>
        <taxon>Mammalia</taxon>
        <taxon>Eutheria</taxon>
        <taxon>Laurasiatheria</taxon>
        <taxon>Artiodactyla</taxon>
        <taxon>Tylopoda</taxon>
        <taxon>Camelidae</taxon>
        <taxon>Camelus</taxon>
    </lineage>
</organism>
<dbReference type="Pfam" id="PF20805">
    <property type="entry name" value="Integrin_A_Ig_2"/>
    <property type="match status" value="1"/>
</dbReference>
<dbReference type="Gene3D" id="2.60.40.1510">
    <property type="entry name" value="ntegrin, alpha v. Chain A, domain 3"/>
    <property type="match status" value="2"/>
</dbReference>
<dbReference type="GO" id="GO:0009897">
    <property type="term" value="C:external side of plasma membrane"/>
    <property type="evidence" value="ECO:0007669"/>
    <property type="project" value="TreeGrafter"/>
</dbReference>
<accession>A0A5N4E7L8</accession>
<dbReference type="GO" id="GO:0098609">
    <property type="term" value="P:cell-cell adhesion"/>
    <property type="evidence" value="ECO:0007669"/>
    <property type="project" value="TreeGrafter"/>
</dbReference>
<dbReference type="PANTHER" id="PTHR23220:SF78">
    <property type="entry name" value="INTEGRIN ALPHA-4"/>
    <property type="match status" value="1"/>
</dbReference>
<dbReference type="GO" id="GO:0007160">
    <property type="term" value="P:cell-matrix adhesion"/>
    <property type="evidence" value="ECO:0007669"/>
    <property type="project" value="TreeGrafter"/>
</dbReference>
<dbReference type="Gene3D" id="2.60.40.1530">
    <property type="entry name" value="ntegrin, alpha v. Chain A, domain 4"/>
    <property type="match status" value="1"/>
</dbReference>
<evidence type="ECO:0000313" key="8">
    <source>
        <dbReference type="Proteomes" id="UP000299084"/>
    </source>
</evidence>
<dbReference type="Proteomes" id="UP000299084">
    <property type="component" value="Unassembled WGS sequence"/>
</dbReference>
<dbReference type="GO" id="GO:0008305">
    <property type="term" value="C:integrin complex"/>
    <property type="evidence" value="ECO:0007669"/>
    <property type="project" value="TreeGrafter"/>
</dbReference>
<dbReference type="SUPFAM" id="SSF69179">
    <property type="entry name" value="Integrin domains"/>
    <property type="match status" value="2"/>
</dbReference>
<dbReference type="InterPro" id="IPR048286">
    <property type="entry name" value="Integrin_alpha_Ig-like_3"/>
</dbReference>
<feature type="domain" description="Integrin alpha third immunoglobulin-like" evidence="6">
    <location>
        <begin position="91"/>
        <end position="191"/>
    </location>
</feature>
<dbReference type="EMBL" id="JWIN03000005">
    <property type="protein sequence ID" value="KAB1279481.1"/>
    <property type="molecule type" value="Genomic_DNA"/>
</dbReference>
<proteinExistence type="predicted"/>
<dbReference type="PANTHER" id="PTHR23220">
    <property type="entry name" value="INTEGRIN ALPHA"/>
    <property type="match status" value="1"/>
</dbReference>
<evidence type="ECO:0000256" key="1">
    <source>
        <dbReference type="ARBA" id="ARBA00004479"/>
    </source>
</evidence>
<evidence type="ECO:0000256" key="2">
    <source>
        <dbReference type="ARBA" id="ARBA00023037"/>
    </source>
</evidence>
<comment type="subcellular location">
    <subcellularLocation>
        <location evidence="1">Membrane</location>
        <topology evidence="1">Single-pass type I membrane protein</topology>
    </subcellularLocation>
</comment>
<keyword evidence="2 7" id="KW-0401">Integrin</keyword>
<reference evidence="7 8" key="1">
    <citation type="journal article" date="2019" name="Mol. Ecol. Resour.">
        <title>Improving Illumina assemblies with Hi-C and long reads: an example with the North African dromedary.</title>
        <authorList>
            <person name="Elbers J.P."/>
            <person name="Rogers M.F."/>
            <person name="Perelman P.L."/>
            <person name="Proskuryakova A.A."/>
            <person name="Serdyukova N.A."/>
            <person name="Johnson W.E."/>
            <person name="Horin P."/>
            <person name="Corander J."/>
            <person name="Murphy D."/>
            <person name="Burger P.A."/>
        </authorList>
    </citation>
    <scope>NUCLEOTIDE SEQUENCE [LARGE SCALE GENOMIC DNA]</scope>
    <source>
        <strain evidence="7">Drom800</strain>
        <tissue evidence="7">Blood</tissue>
    </source>
</reference>
<protein>
    <submittedName>
        <fullName evidence="7">Integrin alpha-4</fullName>
    </submittedName>
</protein>
<comment type="caution">
    <text evidence="7">The sequence shown here is derived from an EMBL/GenBank/DDBJ whole genome shotgun (WGS) entry which is preliminary data.</text>
</comment>
<evidence type="ECO:0000259" key="5">
    <source>
        <dbReference type="Pfam" id="PF20805"/>
    </source>
</evidence>
<keyword evidence="3" id="KW-0472">Membrane</keyword>
<gene>
    <name evidence="7" type="ORF">Cadr_000007058</name>
</gene>
<evidence type="ECO:0000256" key="3">
    <source>
        <dbReference type="ARBA" id="ARBA00023136"/>
    </source>
</evidence>
<keyword evidence="4" id="KW-0325">Glycoprotein</keyword>
<evidence type="ECO:0000313" key="7">
    <source>
        <dbReference type="EMBL" id="KAB1279481.1"/>
    </source>
</evidence>